<dbReference type="Proteomes" id="UP000807353">
    <property type="component" value="Unassembled WGS sequence"/>
</dbReference>
<accession>A0A9P6CDD4</accession>
<dbReference type="EMBL" id="MU150281">
    <property type="protein sequence ID" value="KAF9461676.1"/>
    <property type="molecule type" value="Genomic_DNA"/>
</dbReference>
<dbReference type="Gene3D" id="1.20.1280.50">
    <property type="match status" value="1"/>
</dbReference>
<keyword evidence="2" id="KW-1185">Reference proteome</keyword>
<reference evidence="1" key="1">
    <citation type="submission" date="2020-11" db="EMBL/GenBank/DDBJ databases">
        <authorList>
            <consortium name="DOE Joint Genome Institute"/>
            <person name="Ahrendt S."/>
            <person name="Riley R."/>
            <person name="Andreopoulos W."/>
            <person name="Labutti K."/>
            <person name="Pangilinan J."/>
            <person name="Ruiz-Duenas F.J."/>
            <person name="Barrasa J.M."/>
            <person name="Sanchez-Garcia M."/>
            <person name="Camarero S."/>
            <person name="Miyauchi S."/>
            <person name="Serrano A."/>
            <person name="Linde D."/>
            <person name="Babiker R."/>
            <person name="Drula E."/>
            <person name="Ayuso-Fernandez I."/>
            <person name="Pacheco R."/>
            <person name="Padilla G."/>
            <person name="Ferreira P."/>
            <person name="Barriuso J."/>
            <person name="Kellner H."/>
            <person name="Castanera R."/>
            <person name="Alfaro M."/>
            <person name="Ramirez L."/>
            <person name="Pisabarro A.G."/>
            <person name="Kuo A."/>
            <person name="Tritt A."/>
            <person name="Lipzen A."/>
            <person name="He G."/>
            <person name="Yan M."/>
            <person name="Ng V."/>
            <person name="Cullen D."/>
            <person name="Martin F."/>
            <person name="Rosso M.-N."/>
            <person name="Henrissat B."/>
            <person name="Hibbett D."/>
            <person name="Martinez A.T."/>
            <person name="Grigoriev I.V."/>
        </authorList>
    </citation>
    <scope>NUCLEOTIDE SEQUENCE</scope>
    <source>
        <strain evidence="1">CBS 247.69</strain>
    </source>
</reference>
<sequence>MKTKQNLTTDFLPNEIPSDEDRQFAKELIFEVQHNLDVLDFEIANTESVLEALLKCHTEEATRKERLQALIAPHKLLPPEVPVRIFEEYLDGNPAPVLPTGSKSIPWVLGQVCSRWRDICLTQPHLWDSVSLCSRKNFPTLVLKEAFRRSDPRSIELDLIPADFAKYVLFGPTVRGSNLYLVFPSPALVSNSSESFPRLKD</sequence>
<dbReference type="AlphaFoldDB" id="A0A9P6CDD4"/>
<protein>
    <recommendedName>
        <fullName evidence="3">F-box domain-containing protein</fullName>
    </recommendedName>
</protein>
<evidence type="ECO:0000313" key="2">
    <source>
        <dbReference type="Proteomes" id="UP000807353"/>
    </source>
</evidence>
<proteinExistence type="predicted"/>
<gene>
    <name evidence="1" type="ORF">BDZ94DRAFT_1310424</name>
</gene>
<evidence type="ECO:0000313" key="1">
    <source>
        <dbReference type="EMBL" id="KAF9461676.1"/>
    </source>
</evidence>
<dbReference type="OrthoDB" id="3061266at2759"/>
<evidence type="ECO:0008006" key="3">
    <source>
        <dbReference type="Google" id="ProtNLM"/>
    </source>
</evidence>
<comment type="caution">
    <text evidence="1">The sequence shown here is derived from an EMBL/GenBank/DDBJ whole genome shotgun (WGS) entry which is preliminary data.</text>
</comment>
<organism evidence="1 2">
    <name type="scientific">Collybia nuda</name>
    <dbReference type="NCBI Taxonomy" id="64659"/>
    <lineage>
        <taxon>Eukaryota</taxon>
        <taxon>Fungi</taxon>
        <taxon>Dikarya</taxon>
        <taxon>Basidiomycota</taxon>
        <taxon>Agaricomycotina</taxon>
        <taxon>Agaricomycetes</taxon>
        <taxon>Agaricomycetidae</taxon>
        <taxon>Agaricales</taxon>
        <taxon>Tricholomatineae</taxon>
        <taxon>Clitocybaceae</taxon>
        <taxon>Collybia</taxon>
    </lineage>
</organism>
<name>A0A9P6CDD4_9AGAR</name>